<dbReference type="GO" id="GO:0005886">
    <property type="term" value="C:plasma membrane"/>
    <property type="evidence" value="ECO:0000318"/>
    <property type="project" value="GO_Central"/>
</dbReference>
<keyword evidence="11 15" id="KW-0472">Membrane</keyword>
<keyword evidence="13" id="KW-0325">Glycoprotein</keyword>
<gene>
    <name evidence="19" type="ORF">PRUPE_6G184400</name>
</gene>
<feature type="chain" id="PRO_5012060881" description="Cysteine-rich receptor-like protein kinase 10" evidence="16">
    <location>
        <begin position="27"/>
        <end position="583"/>
    </location>
</feature>
<keyword evidence="6" id="KW-0677">Repeat</keyword>
<feature type="compositionally biased region" description="Pro residues" evidence="14">
    <location>
        <begin position="255"/>
        <end position="267"/>
    </location>
</feature>
<evidence type="ECO:0000256" key="15">
    <source>
        <dbReference type="SAM" id="Phobius"/>
    </source>
</evidence>
<evidence type="ECO:0000256" key="14">
    <source>
        <dbReference type="SAM" id="MobiDB-lite"/>
    </source>
</evidence>
<evidence type="ECO:0008006" key="21">
    <source>
        <dbReference type="Google" id="ProtNLM"/>
    </source>
</evidence>
<evidence type="ECO:0000256" key="5">
    <source>
        <dbReference type="ARBA" id="ARBA00022729"/>
    </source>
</evidence>
<keyword evidence="12" id="KW-0675">Receptor</keyword>
<evidence type="ECO:0000256" key="10">
    <source>
        <dbReference type="ARBA" id="ARBA00022989"/>
    </source>
</evidence>
<feature type="domain" description="Gnk2-homologous" evidence="18">
    <location>
        <begin position="137"/>
        <end position="244"/>
    </location>
</feature>
<dbReference type="GO" id="GO:0007165">
    <property type="term" value="P:signal transduction"/>
    <property type="evidence" value="ECO:0000318"/>
    <property type="project" value="GO_Central"/>
</dbReference>
<dbReference type="eggNOG" id="ENOG502QWDY">
    <property type="taxonomic scope" value="Eukaryota"/>
</dbReference>
<dbReference type="PANTHER" id="PTHR27002:SF1073">
    <property type="entry name" value="CYSTEINE-RICH RECEPTOR-LIKE PROTEIN KINASE 29"/>
    <property type="match status" value="1"/>
</dbReference>
<keyword evidence="20" id="KW-1185">Reference proteome</keyword>
<evidence type="ECO:0000256" key="11">
    <source>
        <dbReference type="ARBA" id="ARBA00023136"/>
    </source>
</evidence>
<evidence type="ECO:0000256" key="7">
    <source>
        <dbReference type="ARBA" id="ARBA00022741"/>
    </source>
</evidence>
<dbReference type="GO" id="GO:0006950">
    <property type="term" value="P:response to stress"/>
    <property type="evidence" value="ECO:0007669"/>
    <property type="project" value="UniProtKB-ARBA"/>
</dbReference>
<dbReference type="PANTHER" id="PTHR27002">
    <property type="entry name" value="RECEPTOR-LIKE SERINE/THREONINE-PROTEIN KINASE SD1-8"/>
    <property type="match status" value="1"/>
</dbReference>
<dbReference type="Proteomes" id="UP000006882">
    <property type="component" value="Chromosome G6"/>
</dbReference>
<evidence type="ECO:0000256" key="2">
    <source>
        <dbReference type="ARBA" id="ARBA00022527"/>
    </source>
</evidence>
<evidence type="ECO:0000259" key="17">
    <source>
        <dbReference type="PROSITE" id="PS50011"/>
    </source>
</evidence>
<dbReference type="FunFam" id="3.30.430.20:FF:000002">
    <property type="entry name" value="Cysteine-rich receptor-like protein kinase 10"/>
    <property type="match status" value="1"/>
</dbReference>
<dbReference type="SMART" id="SM00220">
    <property type="entry name" value="S_TKc"/>
    <property type="match status" value="1"/>
</dbReference>
<evidence type="ECO:0000256" key="12">
    <source>
        <dbReference type="ARBA" id="ARBA00023170"/>
    </source>
</evidence>
<evidence type="ECO:0000256" key="6">
    <source>
        <dbReference type="ARBA" id="ARBA00022737"/>
    </source>
</evidence>
<protein>
    <recommendedName>
        <fullName evidence="21">Cysteine-rich receptor-like protein kinase 10</fullName>
    </recommendedName>
</protein>
<keyword evidence="9" id="KW-0067">ATP-binding</keyword>
<evidence type="ECO:0000256" key="8">
    <source>
        <dbReference type="ARBA" id="ARBA00022777"/>
    </source>
</evidence>
<dbReference type="InterPro" id="IPR001245">
    <property type="entry name" value="Ser-Thr/Tyr_kinase_cat_dom"/>
</dbReference>
<keyword evidence="3" id="KW-0808">Transferase</keyword>
<comment type="subcellular location">
    <subcellularLocation>
        <location evidence="1">Membrane</location>
        <topology evidence="1">Single-pass membrane protein</topology>
    </subcellularLocation>
</comment>
<dbReference type="Pfam" id="PF07714">
    <property type="entry name" value="PK_Tyr_Ser-Thr"/>
    <property type="match status" value="1"/>
</dbReference>
<dbReference type="Gene3D" id="3.30.430.20">
    <property type="entry name" value="Gnk2 domain, C-X8-C-X2-C motif"/>
    <property type="match status" value="2"/>
</dbReference>
<dbReference type="GO" id="GO:0006955">
    <property type="term" value="P:immune response"/>
    <property type="evidence" value="ECO:0000318"/>
    <property type="project" value="GO_Central"/>
</dbReference>
<keyword evidence="5 16" id="KW-0732">Signal</keyword>
<dbReference type="InterPro" id="IPR011009">
    <property type="entry name" value="Kinase-like_dom_sf"/>
</dbReference>
<feature type="transmembrane region" description="Helical" evidence="15">
    <location>
        <begin position="280"/>
        <end position="303"/>
    </location>
</feature>
<evidence type="ECO:0000313" key="20">
    <source>
        <dbReference type="Proteomes" id="UP000006882"/>
    </source>
</evidence>
<keyword evidence="2" id="KW-0723">Serine/threonine-protein kinase</keyword>
<dbReference type="Gramene" id="ONI02216">
    <property type="protein sequence ID" value="ONI02216"/>
    <property type="gene ID" value="PRUPE_6G184400"/>
</dbReference>
<proteinExistence type="predicted"/>
<dbReference type="FunFam" id="1.10.510.10:FF:000129">
    <property type="entry name" value="cysteine-rich receptor-like protein kinase 10"/>
    <property type="match status" value="1"/>
</dbReference>
<dbReference type="InterPro" id="IPR008271">
    <property type="entry name" value="Ser/Thr_kinase_AS"/>
</dbReference>
<dbReference type="PROSITE" id="PS50011">
    <property type="entry name" value="PROTEIN_KINASE_DOM"/>
    <property type="match status" value="1"/>
</dbReference>
<accession>A0A251NSC7</accession>
<evidence type="ECO:0000256" key="4">
    <source>
        <dbReference type="ARBA" id="ARBA00022692"/>
    </source>
</evidence>
<keyword evidence="8" id="KW-0418">Kinase</keyword>
<dbReference type="Gene3D" id="3.30.200.20">
    <property type="entry name" value="Phosphorylase Kinase, domain 1"/>
    <property type="match status" value="1"/>
</dbReference>
<dbReference type="InterPro" id="IPR000719">
    <property type="entry name" value="Prot_kinase_dom"/>
</dbReference>
<dbReference type="AlphaFoldDB" id="A0A251NSC7"/>
<feature type="domain" description="Protein kinase" evidence="17">
    <location>
        <begin position="239"/>
        <end position="562"/>
    </location>
</feature>
<dbReference type="GO" id="GO:0005524">
    <property type="term" value="F:ATP binding"/>
    <property type="evidence" value="ECO:0007669"/>
    <property type="project" value="UniProtKB-KW"/>
</dbReference>
<keyword evidence="7" id="KW-0547">Nucleotide-binding</keyword>
<reference evidence="19 20" key="1">
    <citation type="journal article" date="2013" name="Nat. Genet.">
        <title>The high-quality draft genome of peach (Prunus persica) identifies unique patterns of genetic diversity, domestication and genome evolution.</title>
        <authorList>
            <consortium name="International Peach Genome Initiative"/>
            <person name="Verde I."/>
            <person name="Abbott A.G."/>
            <person name="Scalabrin S."/>
            <person name="Jung S."/>
            <person name="Shu S."/>
            <person name="Marroni F."/>
            <person name="Zhebentyayeva T."/>
            <person name="Dettori M.T."/>
            <person name="Grimwood J."/>
            <person name="Cattonaro F."/>
            <person name="Zuccolo A."/>
            <person name="Rossini L."/>
            <person name="Jenkins J."/>
            <person name="Vendramin E."/>
            <person name="Meisel L.A."/>
            <person name="Decroocq V."/>
            <person name="Sosinski B."/>
            <person name="Prochnik S."/>
            <person name="Mitros T."/>
            <person name="Policriti A."/>
            <person name="Cipriani G."/>
            <person name="Dondini L."/>
            <person name="Ficklin S."/>
            <person name="Goodstein D.M."/>
            <person name="Xuan P."/>
            <person name="Del Fabbro C."/>
            <person name="Aramini V."/>
            <person name="Copetti D."/>
            <person name="Gonzalez S."/>
            <person name="Horner D.S."/>
            <person name="Falchi R."/>
            <person name="Lucas S."/>
            <person name="Mica E."/>
            <person name="Maldonado J."/>
            <person name="Lazzari B."/>
            <person name="Bielenberg D."/>
            <person name="Pirona R."/>
            <person name="Miculan M."/>
            <person name="Barakat A."/>
            <person name="Testolin R."/>
            <person name="Stella A."/>
            <person name="Tartarini S."/>
            <person name="Tonutti P."/>
            <person name="Arus P."/>
            <person name="Orellana A."/>
            <person name="Wells C."/>
            <person name="Main D."/>
            <person name="Vizzotto G."/>
            <person name="Silva H."/>
            <person name="Salamini F."/>
            <person name="Schmutz J."/>
            <person name="Morgante M."/>
            <person name="Rokhsar D.S."/>
        </authorList>
    </citation>
    <scope>NUCLEOTIDE SEQUENCE [LARGE SCALE GENOMIC DNA]</scope>
    <source>
        <strain evidence="20">cv. Nemared</strain>
    </source>
</reference>
<dbReference type="PROSITE" id="PS51473">
    <property type="entry name" value="GNK2"/>
    <property type="match status" value="2"/>
</dbReference>
<dbReference type="EMBL" id="CM007656">
    <property type="protein sequence ID" value="ONI02216.1"/>
    <property type="molecule type" value="Genomic_DNA"/>
</dbReference>
<sequence>MAPLMFSFRFMFFLSPVLFLMISTQSISPWCYNDKGNYTTNSTYQTNLNTLLSSLFSPSNNGNGYGFYNSSYGENPDQVYAIGLCRGDVTVDICRDCLSKGTQQLTQVCPNQKEAFGVFDLCTLHYANRSIYGAIETFPAFRWYNVQNVSNVDGFFQELRTLLDALRGQAAGNGSLRKFAVGTATAPNFQTIYGLAQCRPDLTEQNCIYCLGSSMADIPEYFPGKEGGLISKPSCDLRYEIYPIVDRTTVRPLPSSSPPLSSPPPPSTSTGGSKSNRSQIVIIIVVPIVVSVVVIVIFFCICLRVRRTKKKLETGLSTNSGQGDLEFKNEVLLVAKLQHRNLVRLLGFCLEGRERLLVYEFVPNASLDHIIFDPTKRAQLDWVRRYKIVVGIARGLLYLHEDSRLKIIHRDLKASNILIDAEMNSKISDFGMARLFVLDQTQGNTSRIVGTFGYMAPEYAMHGHFSVKSDVYSFGVLVLEIVSGQKNSGFRHGENAEDLLSFAWRSWREGTASNLIDPTLNTGSRNEIMRCIHIGLLCVQENVADRPTMASVILMMNSYSFTLPVPSQPAFYLHRSIGLDMSL</sequence>
<dbReference type="CDD" id="cd23509">
    <property type="entry name" value="Gnk2-like"/>
    <property type="match status" value="2"/>
</dbReference>
<keyword evidence="10 15" id="KW-1133">Transmembrane helix</keyword>
<name>A0A251NSC7_PRUPE</name>
<evidence type="ECO:0000256" key="3">
    <source>
        <dbReference type="ARBA" id="ARBA00022679"/>
    </source>
</evidence>
<dbReference type="GO" id="GO:0004674">
    <property type="term" value="F:protein serine/threonine kinase activity"/>
    <property type="evidence" value="ECO:0000318"/>
    <property type="project" value="GO_Central"/>
</dbReference>
<evidence type="ECO:0000256" key="16">
    <source>
        <dbReference type="SAM" id="SignalP"/>
    </source>
</evidence>
<evidence type="ECO:0000256" key="1">
    <source>
        <dbReference type="ARBA" id="ARBA00004167"/>
    </source>
</evidence>
<dbReference type="InterPro" id="IPR038408">
    <property type="entry name" value="GNK2_sf"/>
</dbReference>
<feature type="domain" description="Gnk2-homologous" evidence="18">
    <location>
        <begin position="26"/>
        <end position="131"/>
    </location>
</feature>
<feature type="region of interest" description="Disordered" evidence="14">
    <location>
        <begin position="250"/>
        <end position="274"/>
    </location>
</feature>
<evidence type="ECO:0000256" key="9">
    <source>
        <dbReference type="ARBA" id="ARBA00022840"/>
    </source>
</evidence>
<dbReference type="FunFam" id="3.30.430.20:FF:000003">
    <property type="entry name" value="Cysteine-rich RLK (RECEPTOR-like protein kinase) 10"/>
    <property type="match status" value="1"/>
</dbReference>
<dbReference type="Pfam" id="PF01657">
    <property type="entry name" value="Stress-antifung"/>
    <property type="match status" value="2"/>
</dbReference>
<evidence type="ECO:0000256" key="13">
    <source>
        <dbReference type="ARBA" id="ARBA00023180"/>
    </source>
</evidence>
<evidence type="ECO:0000259" key="18">
    <source>
        <dbReference type="PROSITE" id="PS51473"/>
    </source>
</evidence>
<dbReference type="PROSITE" id="PS00108">
    <property type="entry name" value="PROTEIN_KINASE_ST"/>
    <property type="match status" value="1"/>
</dbReference>
<dbReference type="InterPro" id="IPR002902">
    <property type="entry name" value="GNK2"/>
</dbReference>
<dbReference type="Gene3D" id="1.10.510.10">
    <property type="entry name" value="Transferase(Phosphotransferase) domain 1"/>
    <property type="match status" value="1"/>
</dbReference>
<feature type="signal peptide" evidence="16">
    <location>
        <begin position="1"/>
        <end position="26"/>
    </location>
</feature>
<organism evidence="19 20">
    <name type="scientific">Prunus persica</name>
    <name type="common">Peach</name>
    <name type="synonym">Amygdalus persica</name>
    <dbReference type="NCBI Taxonomy" id="3760"/>
    <lineage>
        <taxon>Eukaryota</taxon>
        <taxon>Viridiplantae</taxon>
        <taxon>Streptophyta</taxon>
        <taxon>Embryophyta</taxon>
        <taxon>Tracheophyta</taxon>
        <taxon>Spermatophyta</taxon>
        <taxon>Magnoliopsida</taxon>
        <taxon>eudicotyledons</taxon>
        <taxon>Gunneridae</taxon>
        <taxon>Pentapetalae</taxon>
        <taxon>rosids</taxon>
        <taxon>fabids</taxon>
        <taxon>Rosales</taxon>
        <taxon>Rosaceae</taxon>
        <taxon>Amygdaloideae</taxon>
        <taxon>Amygdaleae</taxon>
        <taxon>Prunus</taxon>
    </lineage>
</organism>
<keyword evidence="4 15" id="KW-0812">Transmembrane</keyword>
<dbReference type="SUPFAM" id="SSF56112">
    <property type="entry name" value="Protein kinase-like (PK-like)"/>
    <property type="match status" value="1"/>
</dbReference>
<evidence type="ECO:0000313" key="19">
    <source>
        <dbReference type="EMBL" id="ONI02216.1"/>
    </source>
</evidence>